<dbReference type="OrthoDB" id="2738407at2759"/>
<feature type="region of interest" description="Disordered" evidence="1">
    <location>
        <begin position="190"/>
        <end position="211"/>
    </location>
</feature>
<dbReference type="Proteomes" id="UP000076532">
    <property type="component" value="Unassembled WGS sequence"/>
</dbReference>
<organism evidence="2 3">
    <name type="scientific">Athelia psychrophila</name>
    <dbReference type="NCBI Taxonomy" id="1759441"/>
    <lineage>
        <taxon>Eukaryota</taxon>
        <taxon>Fungi</taxon>
        <taxon>Dikarya</taxon>
        <taxon>Basidiomycota</taxon>
        <taxon>Agaricomycotina</taxon>
        <taxon>Agaricomycetes</taxon>
        <taxon>Agaricomycetidae</taxon>
        <taxon>Atheliales</taxon>
        <taxon>Atheliaceae</taxon>
        <taxon>Athelia</taxon>
    </lineage>
</organism>
<reference evidence="2 3" key="1">
    <citation type="journal article" date="2016" name="Mol. Biol. Evol.">
        <title>Comparative Genomics of Early-Diverging Mushroom-Forming Fungi Provides Insights into the Origins of Lignocellulose Decay Capabilities.</title>
        <authorList>
            <person name="Nagy L.G."/>
            <person name="Riley R."/>
            <person name="Tritt A."/>
            <person name="Adam C."/>
            <person name="Daum C."/>
            <person name="Floudas D."/>
            <person name="Sun H."/>
            <person name="Yadav J.S."/>
            <person name="Pangilinan J."/>
            <person name="Larsson K.H."/>
            <person name="Matsuura K."/>
            <person name="Barry K."/>
            <person name="Labutti K."/>
            <person name="Kuo R."/>
            <person name="Ohm R.A."/>
            <person name="Bhattacharya S.S."/>
            <person name="Shirouzu T."/>
            <person name="Yoshinaga Y."/>
            <person name="Martin F.M."/>
            <person name="Grigoriev I.V."/>
            <person name="Hibbett D.S."/>
        </authorList>
    </citation>
    <scope>NUCLEOTIDE SEQUENCE [LARGE SCALE GENOMIC DNA]</scope>
    <source>
        <strain evidence="2 3">CBS 109695</strain>
    </source>
</reference>
<dbReference type="AlphaFoldDB" id="A0A167UVN5"/>
<dbReference type="EMBL" id="KV417933">
    <property type="protein sequence ID" value="KZP04347.1"/>
    <property type="molecule type" value="Genomic_DNA"/>
</dbReference>
<sequence length="211" mass="23664">MDRASQSNIANISIPMENINPLLQDFVVSYRALLNCSMFNAFGWTAPHRPHTPGGPACFCEARREHRVLFITIRAVPNLSPATKGRAAFLVEDAEALTIDEFREAAENGSHRLYHEGNMQHLEAFDRALEEFSSAQGPIRRASMCFMSLTLSPRASFLKKSIHGWSHDRSSDHSSGWNPDDWLQHLKEEVGKGEGWEPPCPLPGGSLPRWL</sequence>
<accession>A0A167UVN5</accession>
<evidence type="ECO:0000256" key="1">
    <source>
        <dbReference type="SAM" id="MobiDB-lite"/>
    </source>
</evidence>
<gene>
    <name evidence="2" type="ORF">FIBSPDRAFT_878604</name>
</gene>
<evidence type="ECO:0000313" key="2">
    <source>
        <dbReference type="EMBL" id="KZP04347.1"/>
    </source>
</evidence>
<evidence type="ECO:0000313" key="3">
    <source>
        <dbReference type="Proteomes" id="UP000076532"/>
    </source>
</evidence>
<protein>
    <submittedName>
        <fullName evidence="2">Uncharacterized protein</fullName>
    </submittedName>
</protein>
<keyword evidence="3" id="KW-1185">Reference proteome</keyword>
<name>A0A167UVN5_9AGAM</name>
<proteinExistence type="predicted"/>